<evidence type="ECO:0000313" key="1">
    <source>
        <dbReference type="EMBL" id="GGG17626.1"/>
    </source>
</evidence>
<keyword evidence="2" id="KW-1185">Reference proteome</keyword>
<gene>
    <name evidence="1" type="ORF">GCM10010913_44650</name>
</gene>
<accession>A0ABQ1W875</accession>
<evidence type="ECO:0008006" key="3">
    <source>
        <dbReference type="Google" id="ProtNLM"/>
    </source>
</evidence>
<comment type="caution">
    <text evidence="1">The sequence shown here is derived from an EMBL/GenBank/DDBJ whole genome shotgun (WGS) entry which is preliminary data.</text>
</comment>
<reference evidence="2" key="1">
    <citation type="journal article" date="2019" name="Int. J. Syst. Evol. Microbiol.">
        <title>The Global Catalogue of Microorganisms (GCM) 10K type strain sequencing project: providing services to taxonomists for standard genome sequencing and annotation.</title>
        <authorList>
            <consortium name="The Broad Institute Genomics Platform"/>
            <consortium name="The Broad Institute Genome Sequencing Center for Infectious Disease"/>
            <person name="Wu L."/>
            <person name="Ma J."/>
        </authorList>
    </citation>
    <scope>NUCLEOTIDE SEQUENCE [LARGE SCALE GENOMIC DNA]</scope>
    <source>
        <strain evidence="2">CGMCC 1.15420</strain>
    </source>
</reference>
<dbReference type="EMBL" id="BMIW01000049">
    <property type="protein sequence ID" value="GGG17626.1"/>
    <property type="molecule type" value="Genomic_DNA"/>
</dbReference>
<evidence type="ECO:0000313" key="2">
    <source>
        <dbReference type="Proteomes" id="UP000608420"/>
    </source>
</evidence>
<protein>
    <recommendedName>
        <fullName evidence="3">Inhibitor of sigma-G Gin</fullName>
    </recommendedName>
</protein>
<sequence>MLENILKRYALFCKECGNELNTVGFGKEVDQLKCMICKKEYLFYDGLSRQVRQFL</sequence>
<name>A0ABQ1W875_9BACL</name>
<organism evidence="1 2">
    <name type="scientific">Paenibacillus aceti</name>
    <dbReference type="NCBI Taxonomy" id="1820010"/>
    <lineage>
        <taxon>Bacteria</taxon>
        <taxon>Bacillati</taxon>
        <taxon>Bacillota</taxon>
        <taxon>Bacilli</taxon>
        <taxon>Bacillales</taxon>
        <taxon>Paenibacillaceae</taxon>
        <taxon>Paenibacillus</taxon>
    </lineage>
</organism>
<proteinExistence type="predicted"/>
<dbReference type="Proteomes" id="UP000608420">
    <property type="component" value="Unassembled WGS sequence"/>
</dbReference>